<name>A0A7J3ZKW4_9CREN</name>
<reference evidence="1" key="1">
    <citation type="journal article" date="2020" name="mSystems">
        <title>Genome- and Community-Level Interaction Insights into Carbon Utilization and Element Cycling Functions of Hydrothermarchaeota in Hydrothermal Sediment.</title>
        <authorList>
            <person name="Zhou Z."/>
            <person name="Liu Y."/>
            <person name="Xu W."/>
            <person name="Pan J."/>
            <person name="Luo Z.H."/>
            <person name="Li M."/>
        </authorList>
    </citation>
    <scope>NUCLEOTIDE SEQUENCE [LARGE SCALE GENOMIC DNA]</scope>
    <source>
        <strain evidence="1">SpSt-1116</strain>
    </source>
</reference>
<evidence type="ECO:0000313" key="1">
    <source>
        <dbReference type="EMBL" id="HHQ80693.1"/>
    </source>
</evidence>
<accession>A0A7J3ZKW4</accession>
<sequence>MTIYWLRCDICEKSKPVSECRLPGTNTPVWVCASCYTLLSLERFCQGVWRVLEGEGKATVKKERLRELEELLEMLE</sequence>
<dbReference type="AlphaFoldDB" id="A0A7J3ZKW4"/>
<organism evidence="1">
    <name type="scientific">Fervidicoccus fontis</name>
    <dbReference type="NCBI Taxonomy" id="683846"/>
    <lineage>
        <taxon>Archaea</taxon>
        <taxon>Thermoproteota</taxon>
        <taxon>Thermoprotei</taxon>
        <taxon>Fervidicoccales</taxon>
        <taxon>Fervidicoccaceae</taxon>
        <taxon>Fervidicoccus</taxon>
    </lineage>
</organism>
<dbReference type="EMBL" id="DRZC01000063">
    <property type="protein sequence ID" value="HHQ80693.1"/>
    <property type="molecule type" value="Genomic_DNA"/>
</dbReference>
<protein>
    <submittedName>
        <fullName evidence="1">Uncharacterized protein</fullName>
    </submittedName>
</protein>
<gene>
    <name evidence="1" type="ORF">ENM78_04510</name>
</gene>
<comment type="caution">
    <text evidence="1">The sequence shown here is derived from an EMBL/GenBank/DDBJ whole genome shotgun (WGS) entry which is preliminary data.</text>
</comment>
<proteinExistence type="predicted"/>